<organism evidence="13 14">
    <name type="scientific">Desulfatitalea alkaliphila</name>
    <dbReference type="NCBI Taxonomy" id="2929485"/>
    <lineage>
        <taxon>Bacteria</taxon>
        <taxon>Pseudomonadati</taxon>
        <taxon>Thermodesulfobacteriota</taxon>
        <taxon>Desulfobacteria</taxon>
        <taxon>Desulfobacterales</taxon>
        <taxon>Desulfosarcinaceae</taxon>
        <taxon>Desulfatitalea</taxon>
    </lineage>
</organism>
<dbReference type="AlphaFoldDB" id="A0AA41R3B1"/>
<keyword evidence="4 10" id="KW-0347">Helicase</keyword>
<evidence type="ECO:0000256" key="3">
    <source>
        <dbReference type="ARBA" id="ARBA00022801"/>
    </source>
</evidence>
<keyword evidence="2 10" id="KW-0547">Nucleotide-binding</keyword>
<dbReference type="CDD" id="cd18807">
    <property type="entry name" value="SF1_C_UvrD"/>
    <property type="match status" value="1"/>
</dbReference>
<evidence type="ECO:0000313" key="13">
    <source>
        <dbReference type="EMBL" id="MCJ8502159.1"/>
    </source>
</evidence>
<proteinExistence type="inferred from homology"/>
<comment type="caution">
    <text evidence="13">The sequence shown here is derived from an EMBL/GenBank/DDBJ whole genome shotgun (WGS) entry which is preliminary data.</text>
</comment>
<evidence type="ECO:0000256" key="4">
    <source>
        <dbReference type="ARBA" id="ARBA00022806"/>
    </source>
</evidence>
<dbReference type="PROSITE" id="PS51217">
    <property type="entry name" value="UVRD_HELICASE_CTER"/>
    <property type="match status" value="1"/>
</dbReference>
<evidence type="ECO:0000259" key="12">
    <source>
        <dbReference type="PROSITE" id="PS51217"/>
    </source>
</evidence>
<evidence type="ECO:0000259" key="11">
    <source>
        <dbReference type="PROSITE" id="PS51198"/>
    </source>
</evidence>
<comment type="similarity">
    <text evidence="1">Belongs to the helicase family. UvrD subfamily.</text>
</comment>
<dbReference type="Gene3D" id="3.40.50.300">
    <property type="entry name" value="P-loop containing nucleotide triphosphate hydrolases"/>
    <property type="match status" value="2"/>
</dbReference>
<dbReference type="Pfam" id="PF13361">
    <property type="entry name" value="UvrD_C"/>
    <property type="match status" value="1"/>
</dbReference>
<dbReference type="Gene3D" id="1.10.10.160">
    <property type="match status" value="1"/>
</dbReference>
<name>A0AA41R3B1_9BACT</name>
<dbReference type="GO" id="GO:0005524">
    <property type="term" value="F:ATP binding"/>
    <property type="evidence" value="ECO:0007669"/>
    <property type="project" value="UniProtKB-UniRule"/>
</dbReference>
<dbReference type="PROSITE" id="PS51198">
    <property type="entry name" value="UVRD_HELICASE_ATP_BIND"/>
    <property type="match status" value="1"/>
</dbReference>
<feature type="domain" description="UvrD-like helicase C-terminal" evidence="12">
    <location>
        <begin position="298"/>
        <end position="562"/>
    </location>
</feature>
<keyword evidence="14" id="KW-1185">Reference proteome</keyword>
<dbReference type="InterPro" id="IPR013986">
    <property type="entry name" value="DExx_box_DNA_helicase_dom_sf"/>
</dbReference>
<dbReference type="GO" id="GO:0003677">
    <property type="term" value="F:DNA binding"/>
    <property type="evidence" value="ECO:0007669"/>
    <property type="project" value="InterPro"/>
</dbReference>
<dbReference type="EMBL" id="JALJRB010000021">
    <property type="protein sequence ID" value="MCJ8502159.1"/>
    <property type="molecule type" value="Genomic_DNA"/>
</dbReference>
<dbReference type="GO" id="GO:0005829">
    <property type="term" value="C:cytosol"/>
    <property type="evidence" value="ECO:0007669"/>
    <property type="project" value="TreeGrafter"/>
</dbReference>
<dbReference type="InterPro" id="IPR014017">
    <property type="entry name" value="DNA_helicase_UvrD-like_C"/>
</dbReference>
<accession>A0AA41R3B1</accession>
<sequence>MPPEAGAGIAYHQALNPAQLEAVRFGDGPLLVLAGAGSGKTRTLTYRVARLVEEGVDPRSILLLSFTRKASQEMLQRASLLLDARCRDVAGGTFHSFANATLRRYAAVIGFEQGFTIIDRGDAEDLIGIIRKEMDPPGDGRQLPRKSTLATIFSRAVNKQRPLEDVLYDDYGHFSDMVDTITTIREQYTRRKREHHFLDYDDLLIHLHLLLTEYEAVRQRLAAKYRYIMVDEYQDTNPIQADIVSLLADAHHNVMVVGDDAQSIYAFRGADYQNILDFPKRFQGTRIVKLEENYRSLQPILDFTNRLIESADAQYSKCLFTRRHGGLPPVLVMTAGENAQSRYVVREVARLRREGTSLDRMAILFRAGFHAFDLELELNRAGIPFKKVGGFKFTESAHIKDLLAHLRIVAAPDDQLSWRRVLGLIEKIGPKTADRIFAAVRAHSQGAGGLLSAPLKMKNQAKLQPLKDLIGALTDAPEAVARWGELVFSYYLPILRAKYDDHPRRQRDLEQLLAIMARYRHLDDFLSDMVLEPPSTAIEDGLAAAEPTAECLTLSTIHSAKGLEWDTVFILWALDGRFPSMRSMEDPDDLEEERRLMYVAATRAERELHFTCPVQIFDRATQSLLCDPSRFLDGIPENVLRRENYPDW</sequence>
<dbReference type="Pfam" id="PF00580">
    <property type="entry name" value="UvrD-helicase"/>
    <property type="match status" value="1"/>
</dbReference>
<dbReference type="InterPro" id="IPR014016">
    <property type="entry name" value="UvrD-like_ATP-bd"/>
</dbReference>
<dbReference type="GO" id="GO:0000725">
    <property type="term" value="P:recombinational repair"/>
    <property type="evidence" value="ECO:0007669"/>
    <property type="project" value="TreeGrafter"/>
</dbReference>
<keyword evidence="3 10" id="KW-0378">Hydrolase</keyword>
<dbReference type="EC" id="5.6.2.4" evidence="8"/>
<evidence type="ECO:0000256" key="8">
    <source>
        <dbReference type="ARBA" id="ARBA00034808"/>
    </source>
</evidence>
<keyword evidence="6" id="KW-0413">Isomerase</keyword>
<evidence type="ECO:0000256" key="5">
    <source>
        <dbReference type="ARBA" id="ARBA00022840"/>
    </source>
</evidence>
<dbReference type="GO" id="GO:0043138">
    <property type="term" value="F:3'-5' DNA helicase activity"/>
    <property type="evidence" value="ECO:0007669"/>
    <property type="project" value="UniProtKB-EC"/>
</dbReference>
<dbReference type="Proteomes" id="UP001165427">
    <property type="component" value="Unassembled WGS sequence"/>
</dbReference>
<evidence type="ECO:0000256" key="10">
    <source>
        <dbReference type="PROSITE-ProRule" id="PRU00560"/>
    </source>
</evidence>
<comment type="catalytic activity">
    <reaction evidence="7">
        <text>Couples ATP hydrolysis with the unwinding of duplex DNA by translocating in the 3'-5' direction.</text>
        <dbReference type="EC" id="5.6.2.4"/>
    </reaction>
</comment>
<feature type="domain" description="UvrD-like helicase ATP-binding" evidence="11">
    <location>
        <begin position="13"/>
        <end position="297"/>
    </location>
</feature>
<dbReference type="PANTHER" id="PTHR11070:SF3">
    <property type="entry name" value="DNA 3'-5' HELICASE"/>
    <property type="match status" value="1"/>
</dbReference>
<dbReference type="GO" id="GO:0016787">
    <property type="term" value="F:hydrolase activity"/>
    <property type="evidence" value="ECO:0007669"/>
    <property type="project" value="UniProtKB-UniRule"/>
</dbReference>
<comment type="catalytic activity">
    <reaction evidence="9">
        <text>ATP + H2O = ADP + phosphate + H(+)</text>
        <dbReference type="Rhea" id="RHEA:13065"/>
        <dbReference type="ChEBI" id="CHEBI:15377"/>
        <dbReference type="ChEBI" id="CHEBI:15378"/>
        <dbReference type="ChEBI" id="CHEBI:30616"/>
        <dbReference type="ChEBI" id="CHEBI:43474"/>
        <dbReference type="ChEBI" id="CHEBI:456216"/>
        <dbReference type="EC" id="5.6.2.4"/>
    </reaction>
</comment>
<dbReference type="CDD" id="cd17932">
    <property type="entry name" value="DEXQc_UvrD"/>
    <property type="match status" value="1"/>
</dbReference>
<dbReference type="Gene3D" id="1.10.486.10">
    <property type="entry name" value="PCRA, domain 4"/>
    <property type="match status" value="1"/>
</dbReference>
<evidence type="ECO:0000256" key="2">
    <source>
        <dbReference type="ARBA" id="ARBA00022741"/>
    </source>
</evidence>
<evidence type="ECO:0000256" key="6">
    <source>
        <dbReference type="ARBA" id="ARBA00023235"/>
    </source>
</evidence>
<evidence type="ECO:0000256" key="1">
    <source>
        <dbReference type="ARBA" id="ARBA00009922"/>
    </source>
</evidence>
<dbReference type="InterPro" id="IPR027417">
    <property type="entry name" value="P-loop_NTPase"/>
</dbReference>
<reference evidence="13" key="1">
    <citation type="submission" date="2022-04" db="EMBL/GenBank/DDBJ databases">
        <title>Desulfatitalea alkaliphila sp. nov., a novel anaerobic sulfate-reducing bacterium isolated from terrestrial mud volcano, Taman Peninsula, Russia.</title>
        <authorList>
            <person name="Khomyakova M.A."/>
            <person name="Merkel A.Y."/>
            <person name="Slobodkin A.I."/>
        </authorList>
    </citation>
    <scope>NUCLEOTIDE SEQUENCE</scope>
    <source>
        <strain evidence="13">M08but</strain>
    </source>
</reference>
<dbReference type="PANTHER" id="PTHR11070">
    <property type="entry name" value="UVRD / RECB / PCRA DNA HELICASE FAMILY MEMBER"/>
    <property type="match status" value="1"/>
</dbReference>
<dbReference type="SUPFAM" id="SSF52540">
    <property type="entry name" value="P-loop containing nucleoside triphosphate hydrolases"/>
    <property type="match status" value="1"/>
</dbReference>
<protein>
    <recommendedName>
        <fullName evidence="8">DNA 3'-5' helicase</fullName>
        <ecNumber evidence="8">5.6.2.4</ecNumber>
    </recommendedName>
</protein>
<dbReference type="InterPro" id="IPR000212">
    <property type="entry name" value="DNA_helicase_UvrD/REP"/>
</dbReference>
<feature type="binding site" evidence="10">
    <location>
        <begin position="34"/>
        <end position="41"/>
    </location>
    <ligand>
        <name>ATP</name>
        <dbReference type="ChEBI" id="CHEBI:30616"/>
    </ligand>
</feature>
<gene>
    <name evidence="13" type="ORF">MRX98_16360</name>
</gene>
<evidence type="ECO:0000256" key="7">
    <source>
        <dbReference type="ARBA" id="ARBA00034617"/>
    </source>
</evidence>
<evidence type="ECO:0000313" key="14">
    <source>
        <dbReference type="Proteomes" id="UP001165427"/>
    </source>
</evidence>
<keyword evidence="5 10" id="KW-0067">ATP-binding</keyword>
<evidence type="ECO:0000256" key="9">
    <source>
        <dbReference type="ARBA" id="ARBA00048988"/>
    </source>
</evidence>